<comment type="caution">
    <text evidence="3">The sequence shown here is derived from an EMBL/GenBank/DDBJ whole genome shotgun (WGS) entry which is preliminary data.</text>
</comment>
<dbReference type="InterPro" id="IPR036291">
    <property type="entry name" value="NAD(P)-bd_dom_sf"/>
</dbReference>
<name>A0A9D2AF96_9FIRM</name>
<reference evidence="3" key="2">
    <citation type="submission" date="2021-04" db="EMBL/GenBank/DDBJ databases">
        <authorList>
            <person name="Gilroy R."/>
        </authorList>
    </citation>
    <scope>NUCLEOTIDE SEQUENCE</scope>
    <source>
        <strain evidence="3">811</strain>
    </source>
</reference>
<dbReference type="Pfam" id="PF01370">
    <property type="entry name" value="Epimerase"/>
    <property type="match status" value="1"/>
</dbReference>
<feature type="domain" description="NAD-dependent epimerase/dehydratase" evidence="2">
    <location>
        <begin position="16"/>
        <end position="256"/>
    </location>
</feature>
<dbReference type="Gene3D" id="3.40.50.720">
    <property type="entry name" value="NAD(P)-binding Rossmann-like Domain"/>
    <property type="match status" value="1"/>
</dbReference>
<organism evidence="3 4">
    <name type="scientific">Candidatus Borkfalkia faecipullorum</name>
    <dbReference type="NCBI Taxonomy" id="2838510"/>
    <lineage>
        <taxon>Bacteria</taxon>
        <taxon>Bacillati</taxon>
        <taxon>Bacillota</taxon>
        <taxon>Clostridia</taxon>
        <taxon>Christensenellales</taxon>
        <taxon>Christensenellaceae</taxon>
        <taxon>Candidatus Borkfalkia</taxon>
    </lineage>
</organism>
<evidence type="ECO:0000313" key="4">
    <source>
        <dbReference type="Proteomes" id="UP000824204"/>
    </source>
</evidence>
<dbReference type="PANTHER" id="PTHR43000">
    <property type="entry name" value="DTDP-D-GLUCOSE 4,6-DEHYDRATASE-RELATED"/>
    <property type="match status" value="1"/>
</dbReference>
<dbReference type="InterPro" id="IPR013445">
    <property type="entry name" value="CDP_4_6_deHydtase"/>
</dbReference>
<dbReference type="Proteomes" id="UP000824204">
    <property type="component" value="Unassembled WGS sequence"/>
</dbReference>
<dbReference type="GO" id="GO:0047733">
    <property type="term" value="F:CDP-glucose 4,6-dehydratase activity"/>
    <property type="evidence" value="ECO:0007669"/>
    <property type="project" value="UniProtKB-EC"/>
</dbReference>
<gene>
    <name evidence="3" type="primary">rfbG</name>
    <name evidence="3" type="ORF">H9741_03795</name>
</gene>
<dbReference type="SUPFAM" id="SSF51735">
    <property type="entry name" value="NAD(P)-binding Rossmann-fold domains"/>
    <property type="match status" value="1"/>
</dbReference>
<dbReference type="Gene3D" id="3.90.25.10">
    <property type="entry name" value="UDP-galactose 4-epimerase, domain 1"/>
    <property type="match status" value="1"/>
</dbReference>
<evidence type="ECO:0000313" key="3">
    <source>
        <dbReference type="EMBL" id="HIX07569.1"/>
    </source>
</evidence>
<proteinExistence type="inferred from homology"/>
<reference evidence="3" key="1">
    <citation type="journal article" date="2021" name="PeerJ">
        <title>Extensive microbial diversity within the chicken gut microbiome revealed by metagenomics and culture.</title>
        <authorList>
            <person name="Gilroy R."/>
            <person name="Ravi A."/>
            <person name="Getino M."/>
            <person name="Pursley I."/>
            <person name="Horton D.L."/>
            <person name="Alikhan N.F."/>
            <person name="Baker D."/>
            <person name="Gharbi K."/>
            <person name="Hall N."/>
            <person name="Watson M."/>
            <person name="Adriaenssens E.M."/>
            <person name="Foster-Nyarko E."/>
            <person name="Jarju S."/>
            <person name="Secka A."/>
            <person name="Antonio M."/>
            <person name="Oren A."/>
            <person name="Chaudhuri R.R."/>
            <person name="La Ragione R."/>
            <person name="Hildebrand F."/>
            <person name="Pallen M.J."/>
        </authorList>
    </citation>
    <scope>NUCLEOTIDE SEQUENCE</scope>
    <source>
        <strain evidence="3">811</strain>
    </source>
</reference>
<evidence type="ECO:0000256" key="1">
    <source>
        <dbReference type="ARBA" id="ARBA00007637"/>
    </source>
</evidence>
<dbReference type="AlphaFoldDB" id="A0A9D2AF96"/>
<dbReference type="EMBL" id="DXFX01000050">
    <property type="protein sequence ID" value="HIX07569.1"/>
    <property type="molecule type" value="Genomic_DNA"/>
</dbReference>
<dbReference type="NCBIfam" id="TIGR02622">
    <property type="entry name" value="CDP_4_6_dhtase"/>
    <property type="match status" value="1"/>
</dbReference>
<evidence type="ECO:0000259" key="2">
    <source>
        <dbReference type="Pfam" id="PF01370"/>
    </source>
</evidence>
<keyword evidence="3" id="KW-0456">Lyase</keyword>
<comment type="similarity">
    <text evidence="1">Belongs to the NAD(P)-dependent epimerase/dehydratase family.</text>
</comment>
<protein>
    <submittedName>
        <fullName evidence="3">CDP-glucose 4,6-dehydratase</fullName>
        <ecNumber evidence="3">4.2.1.45</ecNumber>
    </submittedName>
</protein>
<dbReference type="EC" id="4.2.1.45" evidence="3"/>
<sequence>MELFQKICSAYGGKRVLVTGHTGFKGSWLCRILKKAGAQVYGYSLPADALSMFRLCGNERILSHFEGDVCNFSQLKEVFDSVKPQFVFHLAAQALVSEGYNFPMQTYAVNVMGTVNLLECVRQSGGAESVLVVTTDKVYAESKRALSEGDRLDGFDPYSNSKSCAELAAACYRRSFPGFPALSTVRAGNAIGGGDFAANRILPDCVRAAQAGREVVLRHPQAVRPYQHVADVLCAYLVLAAEQAERPALSSAYNVAPPRGASTEELAKLFSRFWGGVEIRKEEEEDAPHEAQSLRIRSEKLNQLFPDLPRCSLSVAVQKTVEWEKARLAGKEMAEVTDEQIDAYFAGKWRA</sequence>
<dbReference type="InterPro" id="IPR001509">
    <property type="entry name" value="Epimerase_deHydtase"/>
</dbReference>
<accession>A0A9D2AF96</accession>